<dbReference type="InterPro" id="IPR011006">
    <property type="entry name" value="CheY-like_superfamily"/>
</dbReference>
<dbReference type="Proteomes" id="UP000321168">
    <property type="component" value="Unassembled WGS sequence"/>
</dbReference>
<proteinExistence type="predicted"/>
<protein>
    <submittedName>
        <fullName evidence="4">PglZ domain-containing protein</fullName>
    </submittedName>
</protein>
<dbReference type="Pfam" id="PF00072">
    <property type="entry name" value="Response_reg"/>
    <property type="match status" value="1"/>
</dbReference>
<dbReference type="PANTHER" id="PTHR44591:SF3">
    <property type="entry name" value="RESPONSE REGULATORY DOMAIN-CONTAINING PROTEIN"/>
    <property type="match status" value="1"/>
</dbReference>
<dbReference type="GO" id="GO:0000160">
    <property type="term" value="P:phosphorelay signal transduction system"/>
    <property type="evidence" value="ECO:0007669"/>
    <property type="project" value="InterPro"/>
</dbReference>
<dbReference type="EMBL" id="VORB01000007">
    <property type="protein sequence ID" value="TXC78369.1"/>
    <property type="molecule type" value="Genomic_DNA"/>
</dbReference>
<dbReference type="RefSeq" id="WP_147014791.1">
    <property type="nucleotide sequence ID" value="NZ_VORB01000007.1"/>
</dbReference>
<evidence type="ECO:0000259" key="3">
    <source>
        <dbReference type="PROSITE" id="PS50110"/>
    </source>
</evidence>
<dbReference type="OrthoDB" id="9813025at2"/>
<keyword evidence="5" id="KW-1185">Reference proteome</keyword>
<dbReference type="SMART" id="SM00448">
    <property type="entry name" value="REC"/>
    <property type="match status" value="1"/>
</dbReference>
<evidence type="ECO:0000313" key="5">
    <source>
        <dbReference type="Proteomes" id="UP000321168"/>
    </source>
</evidence>
<dbReference type="Gene3D" id="3.40.50.2300">
    <property type="match status" value="1"/>
</dbReference>
<dbReference type="InterPro" id="IPR050595">
    <property type="entry name" value="Bact_response_regulator"/>
</dbReference>
<evidence type="ECO:0000313" key="4">
    <source>
        <dbReference type="EMBL" id="TXC78369.1"/>
    </source>
</evidence>
<evidence type="ECO:0000256" key="1">
    <source>
        <dbReference type="ARBA" id="ARBA00022553"/>
    </source>
</evidence>
<name>A0A5C6UZN1_9FLAO</name>
<dbReference type="PANTHER" id="PTHR44591">
    <property type="entry name" value="STRESS RESPONSE REGULATOR PROTEIN 1"/>
    <property type="match status" value="1"/>
</dbReference>
<dbReference type="PROSITE" id="PS50110">
    <property type="entry name" value="RESPONSE_REGULATORY"/>
    <property type="match status" value="1"/>
</dbReference>
<dbReference type="AlphaFoldDB" id="A0A5C6UZN1"/>
<comment type="caution">
    <text evidence="4">The sequence shown here is derived from an EMBL/GenBank/DDBJ whole genome shotgun (WGS) entry which is preliminary data.</text>
</comment>
<organism evidence="4 5">
    <name type="scientific">Luteibaculum oceani</name>
    <dbReference type="NCBI Taxonomy" id="1294296"/>
    <lineage>
        <taxon>Bacteria</taxon>
        <taxon>Pseudomonadati</taxon>
        <taxon>Bacteroidota</taxon>
        <taxon>Flavobacteriia</taxon>
        <taxon>Flavobacteriales</taxon>
        <taxon>Luteibaculaceae</taxon>
        <taxon>Luteibaculum</taxon>
    </lineage>
</organism>
<feature type="domain" description="Response regulatory" evidence="3">
    <location>
        <begin position="4"/>
        <end position="118"/>
    </location>
</feature>
<dbReference type="InterPro" id="IPR001789">
    <property type="entry name" value="Sig_transdc_resp-reg_receiver"/>
</dbReference>
<reference evidence="4 5" key="1">
    <citation type="submission" date="2019-08" db="EMBL/GenBank/DDBJ databases">
        <title>Genome of Luteibaculum oceani JCM 18817.</title>
        <authorList>
            <person name="Bowman J.P."/>
        </authorList>
    </citation>
    <scope>NUCLEOTIDE SEQUENCE [LARGE SCALE GENOMIC DNA]</scope>
    <source>
        <strain evidence="4 5">JCM 18817</strain>
    </source>
</reference>
<sequence length="518" mass="60071">MAHKILWADDEIELLKPHLIFLRDKGYEVDTVTNGNDALEEIEQNSYDIIFLDENMPGLTGLQTLEEIKRKRPNLPVIMITKSEEEFIMEDAIGAKIADYLIKPVNPRQILSSLRKNLESKDLISKKAFTNYRQEFGQISMELGSCRSTEDFVEIYKKLVFWELELEGVADQGIREILEMQKKEARQEFGKFVSRNYLSWIQDPDDETPDLSHTILQRKFIPELKQGGGETTFLLVIDNLRLDQWYILKEVFTQYFKVEKESVYCSILPTATHYARNALFAGLMPREIEKIYPDLWLNEEEEGSKNQHEEELFKSHLKRHGKNLSVKYHKILNQEYGKKVADNFANLTQVDVAVLVYNFVDMLSHARTDMDVIKELATDEAAYRSITKSWFEHSHLLDVLKKIAESGSKLVLTTDHGSIKTSNPVKIVGDRSTNTNLRYKVGKNLSYNAKDVFEIKKPEQAHLPKANLTSTYVFAYKQDYFVYPNNYNQYVKMYKDTFQHGGISPEEMLVPFVILSAK</sequence>
<accession>A0A5C6UZN1</accession>
<evidence type="ECO:0000256" key="2">
    <source>
        <dbReference type="PROSITE-ProRule" id="PRU00169"/>
    </source>
</evidence>
<keyword evidence="1 2" id="KW-0597">Phosphoprotein</keyword>
<dbReference type="CDD" id="cd00156">
    <property type="entry name" value="REC"/>
    <property type="match status" value="1"/>
</dbReference>
<dbReference type="SUPFAM" id="SSF52172">
    <property type="entry name" value="CheY-like"/>
    <property type="match status" value="1"/>
</dbReference>
<dbReference type="Pfam" id="PF08665">
    <property type="entry name" value="PglZ"/>
    <property type="match status" value="1"/>
</dbReference>
<gene>
    <name evidence="4" type="ORF">FRX97_08545</name>
</gene>
<feature type="modified residue" description="4-aspartylphosphate" evidence="2">
    <location>
        <position position="53"/>
    </location>
</feature>